<dbReference type="InterPro" id="IPR007016">
    <property type="entry name" value="O-antigen_ligase-rel_domated"/>
</dbReference>
<comment type="subcellular location">
    <subcellularLocation>
        <location evidence="1">Membrane</location>
        <topology evidence="1">Multi-pass membrane protein</topology>
    </subcellularLocation>
</comment>
<reference evidence="8" key="1">
    <citation type="journal article" date="2011" name="MBio">
        <title>Novel metabolic attributes of the genus Cyanothece, comprising a group of unicellular nitrogen-fixing Cyanobacteria.</title>
        <authorList>
            <person name="Bandyopadhyay A."/>
            <person name="Elvitigala T."/>
            <person name="Welsh E."/>
            <person name="Stockel J."/>
            <person name="Liberton M."/>
            <person name="Min H."/>
            <person name="Sherman L.A."/>
            <person name="Pakrasi H.B."/>
        </authorList>
    </citation>
    <scope>NUCLEOTIDE SEQUENCE [LARGE SCALE GENOMIC DNA]</scope>
    <source>
        <strain evidence="8">PCC 8801</strain>
    </source>
</reference>
<dbReference type="AlphaFoldDB" id="B7K4F2"/>
<dbReference type="OrthoDB" id="416659at2"/>
<keyword evidence="8" id="KW-1185">Reference proteome</keyword>
<dbReference type="RefSeq" id="WP_012594691.1">
    <property type="nucleotide sequence ID" value="NC_011726.1"/>
</dbReference>
<sequence>MESTSNNDSSPSTGRLFAILIACFYSLFTLLPNSHSLMVQWSWVFVWQIALLCPILWLLGNVIQTKQIKGLGLGLDWVIGLVILGIIIASLFAEFPNHARWYGWAALGFLAALYSLNNWIDSPEKRDKLLTFQGYLNLAFIVVSLFFWITQTLLPELSRLNQFKQLGVNLSFDFSTLELRNWAPLGHQNYVAGYLLLALPVLLILAIQQQGKKRWLWITGIVLGLINLYTTSSRGGWLGLLVLFLCGITILLIQANIPRLWISLGAIGGLLIIILLAVANNRLRTLIIGILQGNSSGELLYRLINSAIGWQMGITHPVTGIGLGGVPLLYQKYRPIWAGRESELAYQLHSSPIQLFAEIGIWGIFPILVGMILLTYHCWRWLKNNQPLNNQQDLTIFLSLYAGLLGYGMMSFTDYQLDNIAISGTLVIYLVCLTSILRLNLQQNSPSSSSISSYLSWFAYGGLGIVLVMIIWLIPIHRAWQLSSFGFTALRQEKLELFIKFLARSHQLAPWEPYYPYQLGYNLGNTALTIPDPQVRQPLLDDSIKWFEIGIKVSPYQEFGHTNLGWLLLQNNNATAAIQSFVESAKLVPAKRGVMYGLGLTLLAQNKVELAIEAMTLEGLRDPLFITSPLWRSPELKSIYSQVLDNIIANYNQFLKTSSSEEFTRILHQSRGGIYWWQGNLNKAKEDLQNNGTPLSQNILDLAHGKSISSNLDQPASLVIEAWNNSSQRAILLEQAWLKATKTLLPASLKQQLLETMNQSSSFDQWLKENAPSVQYRRQRLGFGVLSRHIDGSIPQDFLVVVDNVPMNTWFSEILPSPIQNTELELAIQPLRTNLLNKLQIVK</sequence>
<feature type="transmembrane region" description="Helical" evidence="5">
    <location>
        <begin position="37"/>
        <end position="59"/>
    </location>
</feature>
<feature type="transmembrane region" description="Helical" evidence="5">
    <location>
        <begin position="419"/>
        <end position="441"/>
    </location>
</feature>
<proteinExistence type="predicted"/>
<feature type="transmembrane region" description="Helical" evidence="5">
    <location>
        <begin position="129"/>
        <end position="149"/>
    </location>
</feature>
<dbReference type="Gene3D" id="1.25.40.10">
    <property type="entry name" value="Tetratricopeptide repeat domain"/>
    <property type="match status" value="1"/>
</dbReference>
<dbReference type="GO" id="GO:0016020">
    <property type="term" value="C:membrane"/>
    <property type="evidence" value="ECO:0007669"/>
    <property type="project" value="UniProtKB-SubCell"/>
</dbReference>
<keyword evidence="4 5" id="KW-0472">Membrane</keyword>
<dbReference type="InterPro" id="IPR011990">
    <property type="entry name" value="TPR-like_helical_dom_sf"/>
</dbReference>
<feature type="transmembrane region" description="Helical" evidence="5">
    <location>
        <begin position="214"/>
        <end position="230"/>
    </location>
</feature>
<evidence type="ECO:0000313" key="7">
    <source>
        <dbReference type="EMBL" id="ACK65417.1"/>
    </source>
</evidence>
<dbReference type="EMBL" id="CP001287">
    <property type="protein sequence ID" value="ACK65417.1"/>
    <property type="molecule type" value="Genomic_DNA"/>
</dbReference>
<dbReference type="HOGENOM" id="CLU_335836_0_0_3"/>
<feature type="transmembrane region" description="Helical" evidence="5">
    <location>
        <begin position="71"/>
        <end position="93"/>
    </location>
</feature>
<feature type="transmembrane region" description="Helical" evidence="5">
    <location>
        <begin position="359"/>
        <end position="382"/>
    </location>
</feature>
<dbReference type="PANTHER" id="PTHR37422:SF23">
    <property type="entry name" value="TEICHURONIC ACID BIOSYNTHESIS PROTEIN TUAE"/>
    <property type="match status" value="1"/>
</dbReference>
<dbReference type="STRING" id="41431.PCC8801_1355"/>
<feature type="transmembrane region" description="Helical" evidence="5">
    <location>
        <begin position="260"/>
        <end position="279"/>
    </location>
</feature>
<keyword evidence="2 5" id="KW-0812">Transmembrane</keyword>
<feature type="transmembrane region" description="Helical" evidence="5">
    <location>
        <begin position="394"/>
        <end position="413"/>
    </location>
</feature>
<dbReference type="InterPro" id="IPR051533">
    <property type="entry name" value="WaaL-like"/>
</dbReference>
<accession>B7K4F2</accession>
<evidence type="ECO:0000256" key="4">
    <source>
        <dbReference type="ARBA" id="ARBA00023136"/>
    </source>
</evidence>
<dbReference type="Pfam" id="PF04932">
    <property type="entry name" value="Wzy_C"/>
    <property type="match status" value="1"/>
</dbReference>
<dbReference type="PANTHER" id="PTHR37422">
    <property type="entry name" value="TEICHURONIC ACID BIOSYNTHESIS PROTEIN TUAE"/>
    <property type="match status" value="1"/>
</dbReference>
<evidence type="ECO:0000256" key="2">
    <source>
        <dbReference type="ARBA" id="ARBA00022692"/>
    </source>
</evidence>
<evidence type="ECO:0000256" key="5">
    <source>
        <dbReference type="SAM" id="Phobius"/>
    </source>
</evidence>
<dbReference type="eggNOG" id="COG3307">
    <property type="taxonomic scope" value="Bacteria"/>
</dbReference>
<protein>
    <submittedName>
        <fullName evidence="7">O-antigen polymerase</fullName>
    </submittedName>
</protein>
<feature type="transmembrane region" description="Helical" evidence="5">
    <location>
        <begin position="236"/>
        <end position="253"/>
    </location>
</feature>
<gene>
    <name evidence="7" type="ordered locus">PCC8801_1355</name>
</gene>
<feature type="transmembrane region" description="Helical" evidence="5">
    <location>
        <begin position="453"/>
        <end position="474"/>
    </location>
</feature>
<feature type="transmembrane region" description="Helical" evidence="5">
    <location>
        <begin position="99"/>
        <end position="117"/>
    </location>
</feature>
<name>B7K4F2_RIPO1</name>
<feature type="domain" description="O-antigen ligase-related" evidence="6">
    <location>
        <begin position="221"/>
        <end position="365"/>
    </location>
</feature>
<organism evidence="7 8">
    <name type="scientific">Rippkaea orientalis (strain PCC 8801 / RF-1)</name>
    <name type="common">Cyanothece sp. (strain PCC 8801)</name>
    <dbReference type="NCBI Taxonomy" id="41431"/>
    <lineage>
        <taxon>Bacteria</taxon>
        <taxon>Bacillati</taxon>
        <taxon>Cyanobacteriota</taxon>
        <taxon>Cyanophyceae</taxon>
        <taxon>Oscillatoriophycideae</taxon>
        <taxon>Chroococcales</taxon>
        <taxon>Aphanothecaceae</taxon>
        <taxon>Rippkaea</taxon>
        <taxon>Rippkaea orientalis</taxon>
    </lineage>
</organism>
<feature type="transmembrane region" description="Helical" evidence="5">
    <location>
        <begin position="12"/>
        <end position="31"/>
    </location>
</feature>
<dbReference type="Proteomes" id="UP000008204">
    <property type="component" value="Chromosome"/>
</dbReference>
<dbReference type="KEGG" id="cyp:PCC8801_1355"/>
<evidence type="ECO:0000313" key="8">
    <source>
        <dbReference type="Proteomes" id="UP000008204"/>
    </source>
</evidence>
<keyword evidence="3 5" id="KW-1133">Transmembrane helix</keyword>
<evidence type="ECO:0000256" key="1">
    <source>
        <dbReference type="ARBA" id="ARBA00004141"/>
    </source>
</evidence>
<dbReference type="SUPFAM" id="SSF48452">
    <property type="entry name" value="TPR-like"/>
    <property type="match status" value="1"/>
</dbReference>
<feature type="transmembrane region" description="Helical" evidence="5">
    <location>
        <begin position="190"/>
        <end position="207"/>
    </location>
</feature>
<evidence type="ECO:0000259" key="6">
    <source>
        <dbReference type="Pfam" id="PF04932"/>
    </source>
</evidence>
<evidence type="ECO:0000256" key="3">
    <source>
        <dbReference type="ARBA" id="ARBA00022989"/>
    </source>
</evidence>